<dbReference type="InterPro" id="IPR047122">
    <property type="entry name" value="Trans-enoyl_RdTase-like"/>
</dbReference>
<dbReference type="OrthoDB" id="3233595at2759"/>
<sequence length="360" mass="38234">MKDAIVHAGPRVEIIDSPIPTPGPDQVVIKTIVSGSNPKDWKTPDWTALNPDAWFATPGGRSINQGDDIAGVVHAVGSNVFEFRPGDRVAAFHEMRKPGGSYAEYSLAWAHTTFRLPEATSFEEAATLPLAAMTAALGLFWDLGFADPWTKPDNVGPEKRPLIVYGGATAVGAFAIQLAQRAGIHPIVAVAGRGTDFVKGLLDPSKGDAVVDYRGGDDAVVRGIGEAVAKTMGSAGAVHHAFDAVSEKGSTCNCWAAMPESGQVTTVLPVPPQDEEKQPAHVKTTMTMVGHAHTVAKDFAYVYFRYVALGLHQGWFKAHPFDVAKGGLEGVEGALKELKDGKVSAKKYVFRIADTPGVQI</sequence>
<evidence type="ECO:0000313" key="5">
    <source>
        <dbReference type="EMBL" id="KAF2458125.1"/>
    </source>
</evidence>
<dbReference type="SUPFAM" id="SSF50129">
    <property type="entry name" value="GroES-like"/>
    <property type="match status" value="1"/>
</dbReference>
<dbReference type="SMART" id="SM00829">
    <property type="entry name" value="PKS_ER"/>
    <property type="match status" value="1"/>
</dbReference>
<protein>
    <submittedName>
        <fullName evidence="5">Alcohol dehydrogenase-like protein</fullName>
    </submittedName>
</protein>
<evidence type="ECO:0000313" key="6">
    <source>
        <dbReference type="Proteomes" id="UP000799766"/>
    </source>
</evidence>
<organism evidence="5 6">
    <name type="scientific">Lineolata rhizophorae</name>
    <dbReference type="NCBI Taxonomy" id="578093"/>
    <lineage>
        <taxon>Eukaryota</taxon>
        <taxon>Fungi</taxon>
        <taxon>Dikarya</taxon>
        <taxon>Ascomycota</taxon>
        <taxon>Pezizomycotina</taxon>
        <taxon>Dothideomycetes</taxon>
        <taxon>Dothideomycetes incertae sedis</taxon>
        <taxon>Lineolatales</taxon>
        <taxon>Lineolataceae</taxon>
        <taxon>Lineolata</taxon>
    </lineage>
</organism>
<dbReference type="InterPro" id="IPR013154">
    <property type="entry name" value="ADH-like_N"/>
</dbReference>
<dbReference type="AlphaFoldDB" id="A0A6A6P286"/>
<proteinExistence type="inferred from homology"/>
<dbReference type="InterPro" id="IPR011032">
    <property type="entry name" value="GroES-like_sf"/>
</dbReference>
<evidence type="ECO:0000259" key="4">
    <source>
        <dbReference type="SMART" id="SM00829"/>
    </source>
</evidence>
<dbReference type="InterPro" id="IPR020843">
    <property type="entry name" value="ER"/>
</dbReference>
<dbReference type="PANTHER" id="PTHR45348:SF5">
    <property type="entry name" value="OXIDOREDUCTASE, PUTATIVE (AFU_ORTHOLOGUE AFUA_8G01420)-RELATED"/>
    <property type="match status" value="1"/>
</dbReference>
<reference evidence="5" key="1">
    <citation type="journal article" date="2020" name="Stud. Mycol.">
        <title>101 Dothideomycetes genomes: a test case for predicting lifestyles and emergence of pathogens.</title>
        <authorList>
            <person name="Haridas S."/>
            <person name="Albert R."/>
            <person name="Binder M."/>
            <person name="Bloem J."/>
            <person name="Labutti K."/>
            <person name="Salamov A."/>
            <person name="Andreopoulos B."/>
            <person name="Baker S."/>
            <person name="Barry K."/>
            <person name="Bills G."/>
            <person name="Bluhm B."/>
            <person name="Cannon C."/>
            <person name="Castanera R."/>
            <person name="Culley D."/>
            <person name="Daum C."/>
            <person name="Ezra D."/>
            <person name="Gonzalez J."/>
            <person name="Henrissat B."/>
            <person name="Kuo A."/>
            <person name="Liang C."/>
            <person name="Lipzen A."/>
            <person name="Lutzoni F."/>
            <person name="Magnuson J."/>
            <person name="Mondo S."/>
            <person name="Nolan M."/>
            <person name="Ohm R."/>
            <person name="Pangilinan J."/>
            <person name="Park H.-J."/>
            <person name="Ramirez L."/>
            <person name="Alfaro M."/>
            <person name="Sun H."/>
            <person name="Tritt A."/>
            <person name="Yoshinaga Y."/>
            <person name="Zwiers L.-H."/>
            <person name="Turgeon B."/>
            <person name="Goodwin S."/>
            <person name="Spatafora J."/>
            <person name="Crous P."/>
            <person name="Grigoriev I."/>
        </authorList>
    </citation>
    <scope>NUCLEOTIDE SEQUENCE</scope>
    <source>
        <strain evidence="5">ATCC 16933</strain>
    </source>
</reference>
<keyword evidence="3" id="KW-0560">Oxidoreductase</keyword>
<evidence type="ECO:0000256" key="3">
    <source>
        <dbReference type="ARBA" id="ARBA00023002"/>
    </source>
</evidence>
<dbReference type="CDD" id="cd08249">
    <property type="entry name" value="enoyl_reductase_like"/>
    <property type="match status" value="1"/>
</dbReference>
<comment type="subunit">
    <text evidence="2">Monomer.</text>
</comment>
<dbReference type="Gene3D" id="3.90.180.10">
    <property type="entry name" value="Medium-chain alcohol dehydrogenases, catalytic domain"/>
    <property type="match status" value="1"/>
</dbReference>
<dbReference type="GO" id="GO:0016651">
    <property type="term" value="F:oxidoreductase activity, acting on NAD(P)H"/>
    <property type="evidence" value="ECO:0007669"/>
    <property type="project" value="InterPro"/>
</dbReference>
<name>A0A6A6P286_9PEZI</name>
<evidence type="ECO:0000256" key="2">
    <source>
        <dbReference type="ARBA" id="ARBA00011245"/>
    </source>
</evidence>
<comment type="similarity">
    <text evidence="1">Belongs to the zinc-containing alcohol dehydrogenase family.</text>
</comment>
<dbReference type="EMBL" id="MU001678">
    <property type="protein sequence ID" value="KAF2458125.1"/>
    <property type="molecule type" value="Genomic_DNA"/>
</dbReference>
<feature type="domain" description="Enoyl reductase (ER)" evidence="4">
    <location>
        <begin position="9"/>
        <end position="296"/>
    </location>
</feature>
<dbReference type="Proteomes" id="UP000799766">
    <property type="component" value="Unassembled WGS sequence"/>
</dbReference>
<dbReference type="PANTHER" id="PTHR45348">
    <property type="entry name" value="HYPOTHETICAL OXIDOREDUCTASE (EUROFUNG)"/>
    <property type="match status" value="1"/>
</dbReference>
<dbReference type="Gene3D" id="3.40.50.720">
    <property type="entry name" value="NAD(P)-binding Rossmann-like Domain"/>
    <property type="match status" value="1"/>
</dbReference>
<keyword evidence="6" id="KW-1185">Reference proteome</keyword>
<accession>A0A6A6P286</accession>
<dbReference type="SUPFAM" id="SSF51735">
    <property type="entry name" value="NAD(P)-binding Rossmann-fold domains"/>
    <property type="match status" value="1"/>
</dbReference>
<dbReference type="InterPro" id="IPR036291">
    <property type="entry name" value="NAD(P)-bd_dom_sf"/>
</dbReference>
<dbReference type="Pfam" id="PF08240">
    <property type="entry name" value="ADH_N"/>
    <property type="match status" value="1"/>
</dbReference>
<evidence type="ECO:0000256" key="1">
    <source>
        <dbReference type="ARBA" id="ARBA00008072"/>
    </source>
</evidence>
<gene>
    <name evidence="5" type="ORF">BDY21DRAFT_284181</name>
</gene>